<dbReference type="HOGENOM" id="CLU_2627001_0_0_1"/>
<evidence type="ECO:0000313" key="2">
    <source>
        <dbReference type="Proteomes" id="UP000009183"/>
    </source>
</evidence>
<sequence length="78" mass="8833">MNAKRKTRLRSTSKAELVKINASKMDGTRAVGANQAVEQITMMVTTIRREFAHSSRNLGKLLNGKQIHKKKKRIKLSQ</sequence>
<dbReference type="PaxDb" id="29760-VIT_19s0014g02530.t01"/>
<organism evidence="1 2">
    <name type="scientific">Vitis vinifera</name>
    <name type="common">Grape</name>
    <dbReference type="NCBI Taxonomy" id="29760"/>
    <lineage>
        <taxon>Eukaryota</taxon>
        <taxon>Viridiplantae</taxon>
        <taxon>Streptophyta</taxon>
        <taxon>Embryophyta</taxon>
        <taxon>Tracheophyta</taxon>
        <taxon>Spermatophyta</taxon>
        <taxon>Magnoliopsida</taxon>
        <taxon>eudicotyledons</taxon>
        <taxon>Gunneridae</taxon>
        <taxon>Pentapetalae</taxon>
        <taxon>rosids</taxon>
        <taxon>Vitales</taxon>
        <taxon>Vitaceae</taxon>
        <taxon>Viteae</taxon>
        <taxon>Vitis</taxon>
    </lineage>
</organism>
<name>E0CSI6_VITVI</name>
<dbReference type="InParanoid" id="E0CSI6"/>
<reference evidence="2" key="1">
    <citation type="journal article" date="2007" name="Nature">
        <title>The grapevine genome sequence suggests ancestral hexaploidization in major angiosperm phyla.</title>
        <authorList>
            <consortium name="The French-Italian Public Consortium for Grapevine Genome Characterization."/>
            <person name="Jaillon O."/>
            <person name="Aury J.-M."/>
            <person name="Noel B."/>
            <person name="Policriti A."/>
            <person name="Clepet C."/>
            <person name="Casagrande A."/>
            <person name="Choisne N."/>
            <person name="Aubourg S."/>
            <person name="Vitulo N."/>
            <person name="Jubin C."/>
            <person name="Vezzi A."/>
            <person name="Legeai F."/>
            <person name="Hugueney P."/>
            <person name="Dasilva C."/>
            <person name="Horner D."/>
            <person name="Mica E."/>
            <person name="Jublot D."/>
            <person name="Poulain J."/>
            <person name="Bruyere C."/>
            <person name="Billault A."/>
            <person name="Segurens B."/>
            <person name="Gouyvenoux M."/>
            <person name="Ugarte E."/>
            <person name="Cattonaro F."/>
            <person name="Anthouard V."/>
            <person name="Vico V."/>
            <person name="Del Fabbro C."/>
            <person name="Alaux M."/>
            <person name="Di Gaspero G."/>
            <person name="Dumas V."/>
            <person name="Felice N."/>
            <person name="Paillard S."/>
            <person name="Juman I."/>
            <person name="Moroldo M."/>
            <person name="Scalabrin S."/>
            <person name="Canaguier A."/>
            <person name="Le Clainche I."/>
            <person name="Malacrida G."/>
            <person name="Durand E."/>
            <person name="Pesole G."/>
            <person name="Laucou V."/>
            <person name="Chatelet P."/>
            <person name="Merdinoglu D."/>
            <person name="Delledonne M."/>
            <person name="Pezzotti M."/>
            <person name="Lecharny A."/>
            <person name="Scarpelli C."/>
            <person name="Artiguenave F."/>
            <person name="Pe M.E."/>
            <person name="Valle G."/>
            <person name="Morgante M."/>
            <person name="Caboche M."/>
            <person name="Adam-Blondon A.-F."/>
            <person name="Weissenbach J."/>
            <person name="Quetier F."/>
            <person name="Wincker P."/>
        </authorList>
    </citation>
    <scope>NUCLEOTIDE SEQUENCE [LARGE SCALE GENOMIC DNA]</scope>
    <source>
        <strain evidence="2">cv. Pinot noir / PN40024</strain>
    </source>
</reference>
<gene>
    <name evidence="1" type="ordered locus">VIT_19s0014g02530</name>
</gene>
<protein>
    <submittedName>
        <fullName evidence="1">Uncharacterized protein</fullName>
    </submittedName>
</protein>
<evidence type="ECO:0000313" key="1">
    <source>
        <dbReference type="EMBL" id="CBI20285.3"/>
    </source>
</evidence>
<accession>E0CSI6</accession>
<proteinExistence type="predicted"/>
<dbReference type="EMBL" id="FN595229">
    <property type="protein sequence ID" value="CBI20285.3"/>
    <property type="molecule type" value="Genomic_DNA"/>
</dbReference>
<dbReference type="Proteomes" id="UP000009183">
    <property type="component" value="Chromosome 19"/>
</dbReference>
<keyword evidence="2" id="KW-1185">Reference proteome</keyword>
<dbReference type="AlphaFoldDB" id="E0CSI6"/>